<dbReference type="CDD" id="cd06261">
    <property type="entry name" value="TM_PBP2"/>
    <property type="match status" value="1"/>
</dbReference>
<feature type="transmembrane region" description="Helical" evidence="8">
    <location>
        <begin position="230"/>
        <end position="252"/>
    </location>
</feature>
<feature type="transmembrane region" description="Helical" evidence="8">
    <location>
        <begin position="360"/>
        <end position="385"/>
    </location>
</feature>
<evidence type="ECO:0000256" key="9">
    <source>
        <dbReference type="SAM" id="MobiDB-lite"/>
    </source>
</evidence>
<dbReference type="EMBL" id="GU474886">
    <property type="protein sequence ID" value="ADI18308.1"/>
    <property type="molecule type" value="Genomic_DNA"/>
</dbReference>
<dbReference type="InterPro" id="IPR000515">
    <property type="entry name" value="MetI-like"/>
</dbReference>
<dbReference type="PANTHER" id="PTHR43227:SF11">
    <property type="entry name" value="BLL4140 PROTEIN"/>
    <property type="match status" value="1"/>
</dbReference>
<protein>
    <submittedName>
        <fullName evidence="11">ABC-type sugar transport systems, permease components</fullName>
    </submittedName>
</protein>
<keyword evidence="5 8" id="KW-0812">Transmembrane</keyword>
<evidence type="ECO:0000313" key="11">
    <source>
        <dbReference type="EMBL" id="ADI18308.1"/>
    </source>
</evidence>
<name>E0XV67_9RHOB</name>
<evidence type="ECO:0000256" key="3">
    <source>
        <dbReference type="ARBA" id="ARBA00022448"/>
    </source>
</evidence>
<dbReference type="Pfam" id="PF00528">
    <property type="entry name" value="BPD_transp_1"/>
    <property type="match status" value="1"/>
</dbReference>
<keyword evidence="11" id="KW-0762">Sugar transport</keyword>
<comment type="subcellular location">
    <subcellularLocation>
        <location evidence="1 8">Cell membrane</location>
        <topology evidence="1 8">Multi-pass membrane protein</topology>
    </subcellularLocation>
</comment>
<feature type="region of interest" description="Disordered" evidence="9">
    <location>
        <begin position="1"/>
        <end position="119"/>
    </location>
</feature>
<feature type="transmembrane region" description="Helical" evidence="8">
    <location>
        <begin position="425"/>
        <end position="445"/>
    </location>
</feature>
<evidence type="ECO:0000256" key="7">
    <source>
        <dbReference type="ARBA" id="ARBA00023136"/>
    </source>
</evidence>
<evidence type="ECO:0000256" key="2">
    <source>
        <dbReference type="ARBA" id="ARBA00009306"/>
    </source>
</evidence>
<keyword evidence="7 8" id="KW-0472">Membrane</keyword>
<accession>E0XV67</accession>
<feature type="compositionally biased region" description="Basic and acidic residues" evidence="9">
    <location>
        <begin position="36"/>
        <end position="47"/>
    </location>
</feature>
<organism evidence="11">
    <name type="scientific">uncultured Rhodobacterales bacterium HF4000_03E16</name>
    <dbReference type="NCBI Taxonomy" id="710785"/>
    <lineage>
        <taxon>Bacteria</taxon>
        <taxon>Pseudomonadati</taxon>
        <taxon>Pseudomonadota</taxon>
        <taxon>Alphaproteobacteria</taxon>
        <taxon>Rhodobacterales</taxon>
        <taxon>environmental samples</taxon>
    </lineage>
</organism>
<keyword evidence="6 8" id="KW-1133">Transmembrane helix</keyword>
<feature type="transmembrane region" description="Helical" evidence="8">
    <location>
        <begin position="167"/>
        <end position="194"/>
    </location>
</feature>
<feature type="domain" description="ABC transmembrane type-1" evidence="10">
    <location>
        <begin position="226"/>
        <end position="446"/>
    </location>
</feature>
<dbReference type="InterPro" id="IPR035906">
    <property type="entry name" value="MetI-like_sf"/>
</dbReference>
<evidence type="ECO:0000256" key="1">
    <source>
        <dbReference type="ARBA" id="ARBA00004651"/>
    </source>
</evidence>
<dbReference type="InterPro" id="IPR050809">
    <property type="entry name" value="UgpAE/MalFG_permease"/>
</dbReference>
<keyword evidence="4" id="KW-1003">Cell membrane</keyword>
<dbReference type="GO" id="GO:0055085">
    <property type="term" value="P:transmembrane transport"/>
    <property type="evidence" value="ECO:0007669"/>
    <property type="project" value="InterPro"/>
</dbReference>
<comment type="similarity">
    <text evidence="2 8">Belongs to the binding-protein-dependent transport system permease family.</text>
</comment>
<feature type="compositionally biased region" description="Basic residues" evidence="9">
    <location>
        <begin position="56"/>
        <end position="66"/>
    </location>
</feature>
<feature type="compositionally biased region" description="Basic and acidic residues" evidence="9">
    <location>
        <begin position="9"/>
        <end position="20"/>
    </location>
</feature>
<evidence type="ECO:0000256" key="6">
    <source>
        <dbReference type="ARBA" id="ARBA00022989"/>
    </source>
</evidence>
<evidence type="ECO:0000256" key="8">
    <source>
        <dbReference type="RuleBase" id="RU363032"/>
    </source>
</evidence>
<dbReference type="Gene3D" id="1.10.3720.10">
    <property type="entry name" value="MetI-like"/>
    <property type="match status" value="1"/>
</dbReference>
<sequence>MGHRRGGRRSADHARSDRTGRVLAPVAFHPQPLQRGDPRRPQSDRAQCRSGQGHQLFHRPRHRLCPHRTGAGLRRDDRCRQGDESAEGSLQRRARCRLRQGPYRGRAGRPRRSGVPELGSGRRFRRRRLLRPADLSPGAAADLAAPSFMPGPSPDMHLLHILHRHRFAYLMLLPGLILSGMFVFYPIFAAVFYAMQDWSGFNADIKFVGFQNFVDLFRDPIFWNAFGRSIYFLAGTVPAQLVLSLMLAMVLNNQLLKLSNLFRTMVFLPVVTPVAVIGIVWTFLLSPFNGPINGLLLDIGLIARPIDFLGSSDTVMPSVIGVYVWKWLGITLIYWLAALQTVPEDVYDAARLDNCKGLRLVVLVVLPIIMPFAVAITLITMVSALNVFPLIMSMTNGGPFFGSEVMEIFIYRTAFASDDGTIPRLGYAAAAAVLFGLMILGLTILQSLATRMARRRAEGVA</sequence>
<feature type="compositionally biased region" description="Basic and acidic residues" evidence="9">
    <location>
        <begin position="73"/>
        <end position="83"/>
    </location>
</feature>
<feature type="transmembrane region" description="Helical" evidence="8">
    <location>
        <begin position="264"/>
        <end position="284"/>
    </location>
</feature>
<evidence type="ECO:0000259" key="10">
    <source>
        <dbReference type="PROSITE" id="PS50928"/>
    </source>
</evidence>
<proteinExistence type="inferred from homology"/>
<dbReference type="PANTHER" id="PTHR43227">
    <property type="entry name" value="BLL4140 PROTEIN"/>
    <property type="match status" value="1"/>
</dbReference>
<reference evidence="11" key="1">
    <citation type="journal article" date="2011" name="Environ. Microbiol.">
        <title>Time-series analyses of Monterey Bay coastal microbial picoplankton using a 'genome proxy' microarray.</title>
        <authorList>
            <person name="Rich V.I."/>
            <person name="Pham V.D."/>
            <person name="Eppley J."/>
            <person name="Shi Y."/>
            <person name="DeLong E.F."/>
        </authorList>
    </citation>
    <scope>NUCLEOTIDE SEQUENCE</scope>
</reference>
<dbReference type="SUPFAM" id="SSF161098">
    <property type="entry name" value="MetI-like"/>
    <property type="match status" value="1"/>
</dbReference>
<dbReference type="AlphaFoldDB" id="E0XV67"/>
<evidence type="ECO:0000256" key="4">
    <source>
        <dbReference type="ARBA" id="ARBA00022475"/>
    </source>
</evidence>
<feature type="transmembrane region" description="Helical" evidence="8">
    <location>
        <begin position="320"/>
        <end position="339"/>
    </location>
</feature>
<dbReference type="PROSITE" id="PS50928">
    <property type="entry name" value="ABC_TM1"/>
    <property type="match status" value="1"/>
</dbReference>
<keyword evidence="3 8" id="KW-0813">Transport</keyword>
<dbReference type="GO" id="GO:0005886">
    <property type="term" value="C:plasma membrane"/>
    <property type="evidence" value="ECO:0007669"/>
    <property type="project" value="UniProtKB-SubCell"/>
</dbReference>
<evidence type="ECO:0000256" key="5">
    <source>
        <dbReference type="ARBA" id="ARBA00022692"/>
    </source>
</evidence>